<organism evidence="3 4">
    <name type="scientific">Palleronia caenipelagi</name>
    <dbReference type="NCBI Taxonomy" id="2489174"/>
    <lineage>
        <taxon>Bacteria</taxon>
        <taxon>Pseudomonadati</taxon>
        <taxon>Pseudomonadota</taxon>
        <taxon>Alphaproteobacteria</taxon>
        <taxon>Rhodobacterales</taxon>
        <taxon>Roseobacteraceae</taxon>
        <taxon>Palleronia</taxon>
    </lineage>
</organism>
<dbReference type="Pfam" id="PF02021">
    <property type="entry name" value="UPF0102"/>
    <property type="match status" value="1"/>
</dbReference>
<evidence type="ECO:0000256" key="2">
    <source>
        <dbReference type="SAM" id="MobiDB-lite"/>
    </source>
</evidence>
<reference evidence="3 4" key="1">
    <citation type="submission" date="2019-06" db="EMBL/GenBank/DDBJ databases">
        <title>Paenimaribius caenipelagi gen. nov., sp. nov., isolated from a tidal flat.</title>
        <authorList>
            <person name="Yoon J.-H."/>
        </authorList>
    </citation>
    <scope>NUCLEOTIDE SEQUENCE [LARGE SCALE GENOMIC DNA]</scope>
    <source>
        <strain evidence="3 4">JBTF-M29</strain>
    </source>
</reference>
<evidence type="ECO:0000313" key="3">
    <source>
        <dbReference type="EMBL" id="TRD22299.1"/>
    </source>
</evidence>
<dbReference type="PANTHER" id="PTHR34039:SF1">
    <property type="entry name" value="UPF0102 PROTEIN YRAN"/>
    <property type="match status" value="1"/>
</dbReference>
<dbReference type="PANTHER" id="PTHR34039">
    <property type="entry name" value="UPF0102 PROTEIN YRAN"/>
    <property type="match status" value="1"/>
</dbReference>
<dbReference type="InterPro" id="IPR011856">
    <property type="entry name" value="tRNA_endonuc-like_dom_sf"/>
</dbReference>
<dbReference type="EMBL" id="VFSV01000007">
    <property type="protein sequence ID" value="TRD22299.1"/>
    <property type="molecule type" value="Genomic_DNA"/>
</dbReference>
<protein>
    <submittedName>
        <fullName evidence="3">Uncharacterized protein</fullName>
    </submittedName>
</protein>
<sequence length="127" mass="14053">MVTSGQQGRRQRQGAMADAGGRAAEHQVARLYEAQGHRLVAARWRGQGGEIDLIFDAPPALIFVEVKRARTHDLALHRLAEHPRHRLFSAVAEYHALQAVPQECICRIDAALVDGTGRIKILENAFV</sequence>
<gene>
    <name evidence="3" type="ORF">FEV53_06145</name>
</gene>
<dbReference type="InterPro" id="IPR003509">
    <property type="entry name" value="UPF0102_YraN-like"/>
</dbReference>
<dbReference type="Proteomes" id="UP000318590">
    <property type="component" value="Unassembled WGS sequence"/>
</dbReference>
<comment type="similarity">
    <text evidence="1">Belongs to the UPF0102 family.</text>
</comment>
<dbReference type="OrthoDB" id="9812968at2"/>
<evidence type="ECO:0000256" key="1">
    <source>
        <dbReference type="ARBA" id="ARBA00006738"/>
    </source>
</evidence>
<proteinExistence type="inferred from homology"/>
<evidence type="ECO:0000313" key="4">
    <source>
        <dbReference type="Proteomes" id="UP000318590"/>
    </source>
</evidence>
<dbReference type="GO" id="GO:0003676">
    <property type="term" value="F:nucleic acid binding"/>
    <property type="evidence" value="ECO:0007669"/>
    <property type="project" value="InterPro"/>
</dbReference>
<dbReference type="AlphaFoldDB" id="A0A547Q7F4"/>
<comment type="caution">
    <text evidence="3">The sequence shown here is derived from an EMBL/GenBank/DDBJ whole genome shotgun (WGS) entry which is preliminary data.</text>
</comment>
<keyword evidence="4" id="KW-1185">Reference proteome</keyword>
<accession>A0A547Q7F4</accession>
<dbReference type="SUPFAM" id="SSF52980">
    <property type="entry name" value="Restriction endonuclease-like"/>
    <property type="match status" value="1"/>
</dbReference>
<dbReference type="InterPro" id="IPR011335">
    <property type="entry name" value="Restrct_endonuc-II-like"/>
</dbReference>
<name>A0A547Q7F4_9RHOB</name>
<feature type="region of interest" description="Disordered" evidence="2">
    <location>
        <begin position="1"/>
        <end position="20"/>
    </location>
</feature>
<dbReference type="Gene3D" id="3.40.1350.10">
    <property type="match status" value="1"/>
</dbReference>